<dbReference type="EMBL" id="RXNR01000026">
    <property type="protein sequence ID" value="RTQ92855.1"/>
    <property type="molecule type" value="Genomic_DNA"/>
</dbReference>
<dbReference type="SUPFAM" id="SSF52058">
    <property type="entry name" value="L domain-like"/>
    <property type="match status" value="1"/>
</dbReference>
<dbReference type="AlphaFoldDB" id="A0A431USD6"/>
<dbReference type="Proteomes" id="UP000276349">
    <property type="component" value="Unassembled WGS sequence"/>
</dbReference>
<proteinExistence type="predicted"/>
<organism evidence="1 2">
    <name type="scientific">Lysinibacillus telephonicus</name>
    <dbReference type="NCBI Taxonomy" id="1714840"/>
    <lineage>
        <taxon>Bacteria</taxon>
        <taxon>Bacillati</taxon>
        <taxon>Bacillota</taxon>
        <taxon>Bacilli</taxon>
        <taxon>Bacillales</taxon>
        <taxon>Bacillaceae</taxon>
        <taxon>Lysinibacillus</taxon>
    </lineage>
</organism>
<dbReference type="OrthoDB" id="9157385at2"/>
<dbReference type="Gene3D" id="3.80.10.10">
    <property type="entry name" value="Ribonuclease Inhibitor"/>
    <property type="match status" value="1"/>
</dbReference>
<comment type="caution">
    <text evidence="1">The sequence shown here is derived from an EMBL/GenBank/DDBJ whole genome shotgun (WGS) entry which is preliminary data.</text>
</comment>
<dbReference type="InterPro" id="IPR032675">
    <property type="entry name" value="LRR_dom_sf"/>
</dbReference>
<dbReference type="RefSeq" id="WP_126294421.1">
    <property type="nucleotide sequence ID" value="NZ_CP155468.1"/>
</dbReference>
<evidence type="ECO:0008006" key="3">
    <source>
        <dbReference type="Google" id="ProtNLM"/>
    </source>
</evidence>
<accession>A0A431USD6</accession>
<reference evidence="1 2" key="1">
    <citation type="submission" date="2018-12" db="EMBL/GenBank/DDBJ databases">
        <authorList>
            <person name="Yu L."/>
        </authorList>
    </citation>
    <scope>NUCLEOTIDE SEQUENCE [LARGE SCALE GENOMIC DNA]</scope>
    <source>
        <strain evidence="1 2">S5H2222</strain>
    </source>
</reference>
<gene>
    <name evidence="1" type="ORF">EKG35_10560</name>
</gene>
<name>A0A431USD6_9BACI</name>
<evidence type="ECO:0000313" key="2">
    <source>
        <dbReference type="Proteomes" id="UP000276349"/>
    </source>
</evidence>
<evidence type="ECO:0000313" key="1">
    <source>
        <dbReference type="EMBL" id="RTQ92855.1"/>
    </source>
</evidence>
<sequence length="286" mass="33384">MVFDKVYFDRSFRFININPDIEVIDVEDIKMQEIDSVSVSHDSINHKFESIKNLNGISDIRGLRLNSYNYNSLKDLKNYSSLEYFNFLGKTDEVIPFEELVSLWCVYLNYDKKTCSSIFQNKNIEYLFIDNYSDDSSEKFNIFTNAKRIGLVKTKIIEFEALRYMPFLEHIGIGYNSKMTSLKWIEEGKSLNSIGFQNCKNIKDWSSIGTVSTIEKVIIENCGEIPSLDFLHQLPNLQEVRIIGTTSIKDGKIKHLLNHKTLKYLFLPIKKDYDIKLADLENFNNR</sequence>
<protein>
    <recommendedName>
        <fullName evidence="3">Leucine-rich repeat domain-containing protein</fullName>
    </recommendedName>
</protein>
<keyword evidence="2" id="KW-1185">Reference proteome</keyword>